<feature type="non-terminal residue" evidence="1">
    <location>
        <position position="1"/>
    </location>
</feature>
<evidence type="ECO:0000313" key="2">
    <source>
        <dbReference type="Proteomes" id="UP000626109"/>
    </source>
</evidence>
<gene>
    <name evidence="1" type="ORF">PGLA2088_LOCUS9237</name>
</gene>
<name>A0A813IML6_POLGL</name>
<comment type="caution">
    <text evidence="1">The sequence shown here is derived from an EMBL/GenBank/DDBJ whole genome shotgun (WGS) entry which is preliminary data.</text>
</comment>
<proteinExistence type="predicted"/>
<protein>
    <submittedName>
        <fullName evidence="1">Uncharacterized protein</fullName>
    </submittedName>
</protein>
<dbReference type="Gene3D" id="3.30.40.220">
    <property type="match status" value="2"/>
</dbReference>
<dbReference type="EMBL" id="CAJNNW010010147">
    <property type="protein sequence ID" value="CAE8651770.1"/>
    <property type="molecule type" value="Genomic_DNA"/>
</dbReference>
<organism evidence="1 2">
    <name type="scientific">Polarella glacialis</name>
    <name type="common">Dinoflagellate</name>
    <dbReference type="NCBI Taxonomy" id="89957"/>
    <lineage>
        <taxon>Eukaryota</taxon>
        <taxon>Sar</taxon>
        <taxon>Alveolata</taxon>
        <taxon>Dinophyceae</taxon>
        <taxon>Suessiales</taxon>
        <taxon>Suessiaceae</taxon>
        <taxon>Polarella</taxon>
    </lineage>
</organism>
<sequence>CHWQVSRGRLRHACSASGKLLTTKTTTTTITTLQTSHPASTFLHAQHNVLSDLDLQAHQPSHVKIEELKALIQEARNPAKSEKPRAARRTANSAGHWLCVSCGQYLPVEAFHLVRKPTGRAYTCSSCKDCTRLRLMTLSRTLRGNAGRLIAAATWRAKKRDHESTLTIHDILNMIWDQNGCCAYSGVAMQMCIPNSHWRMSLERKNNNLGYNLANCVLVASEFNTPDYSRGPGVRANEVCGTAQWSTEKVWAVFEARLSSIDLNQLFRDIAQARVSPNRPARRLPPRKPDSEGNFLCGKCGIHKSTDDFYRDSSSSLGIRHYCKECASDLNRYYRETLRGHATTLLGTARSRSKSASSCFSLQVDDLIDMLHLQAGRCFYSGVPLQYKIRHTDWRMSLERLNNLAGYTKDNCVLIAAEFNTSDYSRKTAREEVFGTAQWSP</sequence>
<dbReference type="Proteomes" id="UP000626109">
    <property type="component" value="Unassembled WGS sequence"/>
</dbReference>
<accession>A0A813IML6</accession>
<reference evidence="1" key="1">
    <citation type="submission" date="2021-02" db="EMBL/GenBank/DDBJ databases">
        <authorList>
            <person name="Dougan E. K."/>
            <person name="Rhodes N."/>
            <person name="Thang M."/>
            <person name="Chan C."/>
        </authorList>
    </citation>
    <scope>NUCLEOTIDE SEQUENCE</scope>
</reference>
<feature type="non-terminal residue" evidence="1">
    <location>
        <position position="441"/>
    </location>
</feature>
<evidence type="ECO:0000313" key="1">
    <source>
        <dbReference type="EMBL" id="CAE8651770.1"/>
    </source>
</evidence>
<dbReference type="AlphaFoldDB" id="A0A813IML6"/>